<dbReference type="GO" id="GO:0006011">
    <property type="term" value="P:UDP-alpha-D-glucose metabolic process"/>
    <property type="evidence" value="ECO:0007669"/>
    <property type="project" value="InterPro"/>
</dbReference>
<evidence type="ECO:0000256" key="3">
    <source>
        <dbReference type="ARBA" id="ARBA00022692"/>
    </source>
</evidence>
<protein>
    <recommendedName>
        <fullName evidence="6">Cyclic di-GMP-binding protein</fullName>
    </recommendedName>
    <alternativeName>
        <fullName evidence="6">Cellulose synthase regulatory subunit</fullName>
    </alternativeName>
</protein>
<feature type="compositionally biased region" description="Low complexity" evidence="7">
    <location>
        <begin position="60"/>
        <end position="76"/>
    </location>
</feature>
<dbReference type="PANTHER" id="PTHR39083">
    <property type="entry name" value="CYCLIC DI-GMP-BINDING PROTEIN"/>
    <property type="match status" value="1"/>
</dbReference>
<sequence length="791" mass="85608">MTSSKSLTRRFPSFAFHGVAVAALLLAGLHGPARAQPAAAPAASATPVVPAAAATAGPVKAPVPAASAQPQPQSQTRDIHLADLGGKPGPIRLTRLDGASMLSLPLSRRETIKSAVLHLVSTNSIGLNNRSQLVVRLNGHSIAQLQLSARQPEITADIRLPVELLKPGYNQLIFRVAQHSQESQCEDPNAPELWTEIDTAQSTLRLQAELKPAAPLLSDLNDLFDPKQHVAQKFNIITARHPGSDDDLAAGGMVAQGIGLKLRYVLPAIAQVDAQAGNGAGPVPGLALAGLGNADNVLVGTLEQIKPYIDARIAAQIKGSFLGIYPMPDGQHVMLIVSGNDEREVGRAAQVFAWQHLEFPQQAQWNIADFTPPELPNYLPQANVSTQGIYSFKQLGFNTSPITSVAPAEVNVNLPPDVYAQEDAQMEFHLNFSQGAMINSSMVINLYLNDVFQRAISVEDRQGGFYDNYRLTLPLRHFRPGNNVLSFRPIIMPNRQCDQTGPLNMSLFDDSSVKVPYMYRFAQLPDLSRFSSNAFPYVTHSDGSQLALVVAGRDSATIGAAWTLLAKVAQKQTVPLGAAQVTFGKPTVNRHALIVGAVGNLPTGMMKGAPWTLEKNLSFAGASIPMATPTSESNWFRQQFQTIAGTNRSNTDSSYLNTVVSGDARLNQQLLVMQFRSAALDDRTATVFASATPEQLQQGMALLVSPAYWNNIAGDVSLVSFGQAEVATQRIGPTYDEGTIGKAEYLGYMASKYPWTWYGLVVLALLVLAWLCWRQLRAHLRRRQGNRNIDI</sequence>
<evidence type="ECO:0000313" key="9">
    <source>
        <dbReference type="Proteomes" id="UP000197596"/>
    </source>
</evidence>
<proteinExistence type="inferred from homology"/>
<keyword evidence="6" id="KW-0997">Cell inner membrane</keyword>
<dbReference type="RefSeq" id="WP_088752407.1">
    <property type="nucleotide sequence ID" value="NZ_NJGU01000013.1"/>
</dbReference>
<evidence type="ECO:0000256" key="1">
    <source>
        <dbReference type="ARBA" id="ARBA00004162"/>
    </source>
</evidence>
<keyword evidence="3 6" id="KW-0812">Transmembrane</keyword>
<reference evidence="8 9" key="1">
    <citation type="submission" date="2017-06" db="EMBL/GenBank/DDBJ databases">
        <title>Herbaspirillum phytohormonus sp. nov., isolated from the root nodule of Robinia pseudoacacia in lead-zinc mine.</title>
        <authorList>
            <person name="Fan M."/>
            <person name="Lin Y."/>
        </authorList>
    </citation>
    <scope>NUCLEOTIDE SEQUENCE [LARGE SCALE GENOMIC DNA]</scope>
    <source>
        <strain evidence="8 9">HZ10</strain>
    </source>
</reference>
<dbReference type="PANTHER" id="PTHR39083:SF1">
    <property type="entry name" value="CYCLIC DI-GMP-BINDING PROTEIN"/>
    <property type="match status" value="1"/>
</dbReference>
<dbReference type="EMBL" id="NJGU01000013">
    <property type="protein sequence ID" value="OWY27074.1"/>
    <property type="molecule type" value="Genomic_DNA"/>
</dbReference>
<feature type="signal peptide" evidence="6">
    <location>
        <begin position="1"/>
        <end position="35"/>
    </location>
</feature>
<organism evidence="8 9">
    <name type="scientific">Herbaspirillum robiniae</name>
    <dbReference type="NCBI Taxonomy" id="2014887"/>
    <lineage>
        <taxon>Bacteria</taxon>
        <taxon>Pseudomonadati</taxon>
        <taxon>Pseudomonadota</taxon>
        <taxon>Betaproteobacteria</taxon>
        <taxon>Burkholderiales</taxon>
        <taxon>Oxalobacteraceae</taxon>
        <taxon>Herbaspirillum</taxon>
    </lineage>
</organism>
<dbReference type="Proteomes" id="UP000197596">
    <property type="component" value="Unassembled WGS sequence"/>
</dbReference>
<comment type="subcellular location">
    <subcellularLocation>
        <location evidence="6">Cell inner membrane</location>
    </subcellularLocation>
    <subcellularLocation>
        <location evidence="1">Cell membrane</location>
        <topology evidence="1">Single-pass membrane protein</topology>
    </subcellularLocation>
</comment>
<keyword evidence="6" id="KW-0135">Cellulose biosynthesis</keyword>
<evidence type="ECO:0000313" key="8">
    <source>
        <dbReference type="EMBL" id="OWY27074.1"/>
    </source>
</evidence>
<evidence type="ECO:0000256" key="6">
    <source>
        <dbReference type="RuleBase" id="RU365021"/>
    </source>
</evidence>
<name>A0A246WL69_9BURK</name>
<dbReference type="GO" id="GO:0005886">
    <property type="term" value="C:plasma membrane"/>
    <property type="evidence" value="ECO:0007669"/>
    <property type="project" value="UniProtKB-SubCell"/>
</dbReference>
<evidence type="ECO:0000256" key="5">
    <source>
        <dbReference type="ARBA" id="ARBA00023136"/>
    </source>
</evidence>
<comment type="subunit">
    <text evidence="6">Tightly associated with the cellulose synthase catalytic subunit.</text>
</comment>
<feature type="region of interest" description="Disordered" evidence="7">
    <location>
        <begin position="60"/>
        <end position="84"/>
    </location>
</feature>
<keyword evidence="5 6" id="KW-0472">Membrane</keyword>
<comment type="similarity">
    <text evidence="6">Belongs to the AcsB/BcsB family.</text>
</comment>
<dbReference type="UniPathway" id="UPA00694"/>
<evidence type="ECO:0000256" key="4">
    <source>
        <dbReference type="ARBA" id="ARBA00022989"/>
    </source>
</evidence>
<dbReference type="AlphaFoldDB" id="A0A246WL69"/>
<accession>A0A246WL69</accession>
<keyword evidence="6" id="KW-0732">Signal</keyword>
<comment type="function">
    <text evidence="6">Binds the cellulose synthase activator, bis-(3'-5') cyclic diguanylic acid (c-di-GMP).</text>
</comment>
<feature type="chain" id="PRO_5015218148" description="Cyclic di-GMP-binding protein" evidence="6">
    <location>
        <begin position="36"/>
        <end position="791"/>
    </location>
</feature>
<evidence type="ECO:0000256" key="2">
    <source>
        <dbReference type="ARBA" id="ARBA00022475"/>
    </source>
</evidence>
<gene>
    <name evidence="8" type="ORF">CEJ42_20840</name>
</gene>
<comment type="caution">
    <text evidence="8">The sequence shown here is derived from an EMBL/GenBank/DDBJ whole genome shotgun (WGS) entry which is preliminary data.</text>
</comment>
<keyword evidence="4 6" id="KW-1133">Transmembrane helix</keyword>
<dbReference type="GO" id="GO:0030244">
    <property type="term" value="P:cellulose biosynthetic process"/>
    <property type="evidence" value="ECO:0007669"/>
    <property type="project" value="UniProtKB-KW"/>
</dbReference>
<keyword evidence="6" id="KW-0973">c-di-GMP</keyword>
<comment type="pathway">
    <text evidence="6">Glycan metabolism; bacterial cellulose biosynthesis.</text>
</comment>
<dbReference type="Gene3D" id="2.60.120.260">
    <property type="entry name" value="Galactose-binding domain-like"/>
    <property type="match status" value="2"/>
</dbReference>
<evidence type="ECO:0000256" key="7">
    <source>
        <dbReference type="SAM" id="MobiDB-lite"/>
    </source>
</evidence>
<dbReference type="InterPro" id="IPR018513">
    <property type="entry name" value="Cell_synthase_bac"/>
</dbReference>
<dbReference type="Pfam" id="PF03170">
    <property type="entry name" value="BcsB"/>
    <property type="match status" value="1"/>
</dbReference>
<feature type="transmembrane region" description="Helical" evidence="6">
    <location>
        <begin position="755"/>
        <end position="773"/>
    </location>
</feature>
<keyword evidence="2 6" id="KW-1003">Cell membrane</keyword>